<name>D5U5W3_BRAM5</name>
<dbReference type="EMBL" id="CP001959">
    <property type="protein sequence ID" value="ADG70454.1"/>
    <property type="molecule type" value="Genomic_DNA"/>
</dbReference>
<dbReference type="OrthoDB" id="9794935at2"/>
<dbReference type="Proteomes" id="UP000001915">
    <property type="component" value="Chromosome"/>
</dbReference>
<accession>D5U5W3</accession>
<dbReference type="Pfam" id="PF12900">
    <property type="entry name" value="Pyridox_ox_2"/>
    <property type="match status" value="1"/>
</dbReference>
<organism evidence="1 2">
    <name type="scientific">Brachyspira murdochii (strain ATCC 51284 / DSM 12563 / 56-150)</name>
    <name type="common">Serpulina murdochii</name>
    <dbReference type="NCBI Taxonomy" id="526224"/>
    <lineage>
        <taxon>Bacteria</taxon>
        <taxon>Pseudomonadati</taxon>
        <taxon>Spirochaetota</taxon>
        <taxon>Spirochaetia</taxon>
        <taxon>Brachyspirales</taxon>
        <taxon>Brachyspiraceae</taxon>
        <taxon>Brachyspira</taxon>
    </lineage>
</organism>
<dbReference type="PANTHER" id="PTHR34071">
    <property type="entry name" value="5-NITROIMIDAZOLE ANTIBIOTICS RESISTANCE PROTEIN, NIMA-FAMILY-RELATED PROTEIN-RELATED"/>
    <property type="match status" value="1"/>
</dbReference>
<dbReference type="eggNOG" id="COG3467">
    <property type="taxonomic scope" value="Bacteria"/>
</dbReference>
<dbReference type="KEGG" id="brm:Bmur_0350"/>
<evidence type="ECO:0000313" key="2">
    <source>
        <dbReference type="Proteomes" id="UP000001915"/>
    </source>
</evidence>
<dbReference type="HOGENOM" id="CLU_067890_2_2_12"/>
<sequence>MYIIDFMFREMKRKKQLLSHSESIKILEKCTSGVLGLIGDDNYPYTVPLSYVYSDNKIFFHAAKSGYKIDAIKNNNKASFCIIEKDDVKMKEYTTYYRSVIVFGRVFIIEDENKKIEAIEKLAIKYYPNDNKENRNNIIDKEYNAMCMIELEIEHITGKEAIELVKNKGE</sequence>
<dbReference type="Gene3D" id="2.30.110.10">
    <property type="entry name" value="Electron Transport, Fmn-binding Protein, Chain A"/>
    <property type="match status" value="1"/>
</dbReference>
<gene>
    <name evidence="1" type="ordered locus">Bmur_0350</name>
</gene>
<dbReference type="AlphaFoldDB" id="D5U5W3"/>
<dbReference type="STRING" id="526224.Bmur_0350"/>
<dbReference type="InterPro" id="IPR024747">
    <property type="entry name" value="Pyridox_Oxase-rel"/>
</dbReference>
<protein>
    <submittedName>
        <fullName evidence="1">Pyridoxamine 5'-phosphate oxidase-related FMN-binding protein</fullName>
    </submittedName>
</protein>
<reference evidence="1 2" key="1">
    <citation type="journal article" date="2010" name="Stand. Genomic Sci.">
        <title>Complete genome sequence of Brachyspira murdochii type strain (56-150).</title>
        <authorList>
            <person name="Pati A."/>
            <person name="Sikorski J."/>
            <person name="Gronow S."/>
            <person name="Munk C."/>
            <person name="Lapidus A."/>
            <person name="Copeland A."/>
            <person name="Glavina Del Tio T."/>
            <person name="Nolan M."/>
            <person name="Lucas S."/>
            <person name="Chen F."/>
            <person name="Tice H."/>
            <person name="Cheng J.F."/>
            <person name="Han C."/>
            <person name="Detter J.C."/>
            <person name="Bruce D."/>
            <person name="Tapia R."/>
            <person name="Goodwin L."/>
            <person name="Pitluck S."/>
            <person name="Liolios K."/>
            <person name="Ivanova N."/>
            <person name="Mavromatis K."/>
            <person name="Mikhailova N."/>
            <person name="Chen A."/>
            <person name="Palaniappan K."/>
            <person name="Land M."/>
            <person name="Hauser L."/>
            <person name="Chang Y.J."/>
            <person name="Jeffries C.D."/>
            <person name="Spring S."/>
            <person name="Rohde M."/>
            <person name="Goker M."/>
            <person name="Bristow J."/>
            <person name="Eisen J.A."/>
            <person name="Markowitz V."/>
            <person name="Hugenholtz P."/>
            <person name="Kyrpides N.C."/>
            <person name="Klenk H.P."/>
        </authorList>
    </citation>
    <scope>NUCLEOTIDE SEQUENCE [LARGE SCALE GENOMIC DNA]</scope>
    <source>
        <strain evidence="2">ATCC 51284 / DSM 12563 / 56-150</strain>
    </source>
</reference>
<dbReference type="PANTHER" id="PTHR34071:SF2">
    <property type="entry name" value="FLAVIN-NUCLEOTIDE-BINDING PROTEIN"/>
    <property type="match status" value="1"/>
</dbReference>
<proteinExistence type="predicted"/>
<dbReference type="InterPro" id="IPR012349">
    <property type="entry name" value="Split_barrel_FMN-bd"/>
</dbReference>
<dbReference type="SUPFAM" id="SSF50475">
    <property type="entry name" value="FMN-binding split barrel"/>
    <property type="match status" value="1"/>
</dbReference>
<evidence type="ECO:0000313" key="1">
    <source>
        <dbReference type="EMBL" id="ADG70454.1"/>
    </source>
</evidence>